<organism evidence="2 3">
    <name type="scientific">Rhodocytophaga aerolata</name>
    <dbReference type="NCBI Taxonomy" id="455078"/>
    <lineage>
        <taxon>Bacteria</taxon>
        <taxon>Pseudomonadati</taxon>
        <taxon>Bacteroidota</taxon>
        <taxon>Cytophagia</taxon>
        <taxon>Cytophagales</taxon>
        <taxon>Rhodocytophagaceae</taxon>
        <taxon>Rhodocytophaga</taxon>
    </lineage>
</organism>
<accession>A0ABT8RIV0</accession>
<evidence type="ECO:0000259" key="1">
    <source>
        <dbReference type="Pfam" id="PF08241"/>
    </source>
</evidence>
<dbReference type="EMBL" id="JAUKPO010000042">
    <property type="protein sequence ID" value="MDO1451088.1"/>
    <property type="molecule type" value="Genomic_DNA"/>
</dbReference>
<dbReference type="CDD" id="cd02440">
    <property type="entry name" value="AdoMet_MTases"/>
    <property type="match status" value="1"/>
</dbReference>
<gene>
    <name evidence="2" type="ORF">Q0590_32745</name>
</gene>
<feature type="domain" description="Methyltransferase type 11" evidence="1">
    <location>
        <begin position="51"/>
        <end position="145"/>
    </location>
</feature>
<dbReference type="Proteomes" id="UP001168528">
    <property type="component" value="Unassembled WGS sequence"/>
</dbReference>
<name>A0ABT8RIV0_9BACT</name>
<dbReference type="Gene3D" id="3.40.50.150">
    <property type="entry name" value="Vaccinia Virus protein VP39"/>
    <property type="match status" value="1"/>
</dbReference>
<protein>
    <submittedName>
        <fullName evidence="2">Class I SAM-dependent methyltransferase</fullName>
        <ecNumber evidence="2">2.1.1.-</ecNumber>
    </submittedName>
</protein>
<dbReference type="PANTHER" id="PTHR43861:SF1">
    <property type="entry name" value="TRANS-ACONITATE 2-METHYLTRANSFERASE"/>
    <property type="match status" value="1"/>
</dbReference>
<dbReference type="GO" id="GO:0032259">
    <property type="term" value="P:methylation"/>
    <property type="evidence" value="ECO:0007669"/>
    <property type="project" value="UniProtKB-KW"/>
</dbReference>
<comment type="caution">
    <text evidence="2">The sequence shown here is derived from an EMBL/GenBank/DDBJ whole genome shotgun (WGS) entry which is preliminary data.</text>
</comment>
<evidence type="ECO:0000313" key="2">
    <source>
        <dbReference type="EMBL" id="MDO1451088.1"/>
    </source>
</evidence>
<proteinExistence type="predicted"/>
<keyword evidence="3" id="KW-1185">Reference proteome</keyword>
<dbReference type="SUPFAM" id="SSF53335">
    <property type="entry name" value="S-adenosyl-L-methionine-dependent methyltransferases"/>
    <property type="match status" value="1"/>
</dbReference>
<keyword evidence="2" id="KW-0489">Methyltransferase</keyword>
<dbReference type="GO" id="GO:0008168">
    <property type="term" value="F:methyltransferase activity"/>
    <property type="evidence" value="ECO:0007669"/>
    <property type="project" value="UniProtKB-KW"/>
</dbReference>
<dbReference type="InterPro" id="IPR013216">
    <property type="entry name" value="Methyltransf_11"/>
</dbReference>
<dbReference type="RefSeq" id="WP_302041887.1">
    <property type="nucleotide sequence ID" value="NZ_JAUKPO010000042.1"/>
</dbReference>
<evidence type="ECO:0000313" key="3">
    <source>
        <dbReference type="Proteomes" id="UP001168528"/>
    </source>
</evidence>
<dbReference type="PANTHER" id="PTHR43861">
    <property type="entry name" value="TRANS-ACONITATE 2-METHYLTRANSFERASE-RELATED"/>
    <property type="match status" value="1"/>
</dbReference>
<keyword evidence="2" id="KW-0808">Transferase</keyword>
<reference evidence="2" key="1">
    <citation type="submission" date="2023-07" db="EMBL/GenBank/DDBJ databases">
        <title>The genome sequence of Rhodocytophaga aerolata KACC 12507.</title>
        <authorList>
            <person name="Zhang X."/>
        </authorList>
    </citation>
    <scope>NUCLEOTIDE SEQUENCE</scope>
    <source>
        <strain evidence="2">KACC 12507</strain>
    </source>
</reference>
<sequence length="250" mass="28998">MEAQAGNDFYDSKGVFESYMQHRAWEENPVEVIEKPLILDLLNDKLKGAVLDVGCGYGDLAKELVRRGVSRYTGIDASRKMIALAKSQLSDPRTEFIQADITQWQYAPTAYDQVLARLVFHYIADLAALLDKLRDCLAKEGKLICSVEHPLLTSSMEIYRPVGKKGPWLVDQYFELGPRTQEWMGGKVVKYHRSIEEYWRLFTEAGFRIESLQEGYPQFKFFKMREEYERRKRIPLFLIIKAVKDINKSV</sequence>
<dbReference type="EC" id="2.1.1.-" evidence="2"/>
<dbReference type="Pfam" id="PF08241">
    <property type="entry name" value="Methyltransf_11"/>
    <property type="match status" value="1"/>
</dbReference>
<dbReference type="InterPro" id="IPR029063">
    <property type="entry name" value="SAM-dependent_MTases_sf"/>
</dbReference>